<evidence type="ECO:0000256" key="1">
    <source>
        <dbReference type="SAM" id="MobiDB-lite"/>
    </source>
</evidence>
<comment type="caution">
    <text evidence="2">The sequence shown here is derived from an EMBL/GenBank/DDBJ whole genome shotgun (WGS) entry which is preliminary data.</text>
</comment>
<feature type="compositionally biased region" description="Basic residues" evidence="1">
    <location>
        <begin position="119"/>
        <end position="130"/>
    </location>
</feature>
<dbReference type="EMBL" id="JAMKOV010000001">
    <property type="protein sequence ID" value="KAI8046459.1"/>
    <property type="molecule type" value="Genomic_DNA"/>
</dbReference>
<feature type="compositionally biased region" description="Polar residues" evidence="1">
    <location>
        <begin position="10"/>
        <end position="35"/>
    </location>
</feature>
<feature type="region of interest" description="Disordered" evidence="1">
    <location>
        <begin position="108"/>
        <end position="136"/>
    </location>
</feature>
<feature type="compositionally biased region" description="Basic and acidic residues" evidence="1">
    <location>
        <begin position="220"/>
        <end position="238"/>
    </location>
</feature>
<evidence type="ECO:0000313" key="3">
    <source>
        <dbReference type="Proteomes" id="UP001059596"/>
    </source>
</evidence>
<organism evidence="2 3">
    <name type="scientific">Drosophila gunungcola</name>
    <name type="common">fruit fly</name>
    <dbReference type="NCBI Taxonomy" id="103775"/>
    <lineage>
        <taxon>Eukaryota</taxon>
        <taxon>Metazoa</taxon>
        <taxon>Ecdysozoa</taxon>
        <taxon>Arthropoda</taxon>
        <taxon>Hexapoda</taxon>
        <taxon>Insecta</taxon>
        <taxon>Pterygota</taxon>
        <taxon>Neoptera</taxon>
        <taxon>Endopterygota</taxon>
        <taxon>Diptera</taxon>
        <taxon>Brachycera</taxon>
        <taxon>Muscomorpha</taxon>
        <taxon>Ephydroidea</taxon>
        <taxon>Drosophilidae</taxon>
        <taxon>Drosophila</taxon>
        <taxon>Sophophora</taxon>
    </lineage>
</organism>
<protein>
    <submittedName>
        <fullName evidence="2">Uncharacterized protein</fullName>
    </submittedName>
</protein>
<feature type="region of interest" description="Disordered" evidence="1">
    <location>
        <begin position="1"/>
        <end position="35"/>
    </location>
</feature>
<reference evidence="2" key="1">
    <citation type="journal article" date="2023" name="Genome Biol. Evol.">
        <title>Long-read-based Genome Assembly of Drosophila gunungcola Reveals Fewer Chemosensory Genes in Flower-breeding Species.</title>
        <authorList>
            <person name="Negi A."/>
            <person name="Liao B.Y."/>
            <person name="Yeh S.D."/>
        </authorList>
    </citation>
    <scope>NUCLEOTIDE SEQUENCE</scope>
    <source>
        <strain evidence="2">Sukarami</strain>
    </source>
</reference>
<accession>A0A9Q0BWM4</accession>
<proteinExistence type="predicted"/>
<gene>
    <name evidence="2" type="ORF">M5D96_002669</name>
</gene>
<feature type="region of interest" description="Disordered" evidence="1">
    <location>
        <begin position="175"/>
        <end position="290"/>
    </location>
</feature>
<dbReference type="Proteomes" id="UP001059596">
    <property type="component" value="Chromosome 3R"/>
</dbReference>
<dbReference type="AlphaFoldDB" id="A0A9Q0BWM4"/>
<sequence length="438" mass="48657">MQRMGVQLKPQFSSRTRAGNLANIQQPASKPTEMNRTSRRLPALLFGLLVCLVAQTAGRPSTEDVSDMAIIPPDADNVEIHQVKFVNGVMQEDHPVIMYKEDFVSEDYDPTKNETSSGRYKKHKRTHHHRAETQLENEGERILFDVLPDKPIVLSDDLKTLPVSKMEAAQLAEPIKLGKLPKNPPVSNKKPKLTEKKNRRYKPTNYLKPDQSDGQNPDDVNTRGEFDLIHDSDPKNADHSVYNQSTTSKTPLFSIMDSAPAPNFGSSAGAPAPTQRPGARPANPPPTSAPKVSNCVWAILNCCSSDSEKIRYNCFEEFNCHGAFWDINPCADREIRDADLVPLAGFSPPGFAPPPASASRPIARRPSFREDSIRFPQEIGYQAGSNCQRASKYCCGLRNYGSQYDCFQHYDCHESLAAIISSCSCMHCKSICDESLAF</sequence>
<name>A0A9Q0BWM4_9MUSC</name>
<keyword evidence="3" id="KW-1185">Reference proteome</keyword>
<evidence type="ECO:0000313" key="2">
    <source>
        <dbReference type="EMBL" id="KAI8046459.1"/>
    </source>
</evidence>
<feature type="compositionally biased region" description="Polar residues" evidence="1">
    <location>
        <begin position="241"/>
        <end position="251"/>
    </location>
</feature>